<feature type="non-terminal residue" evidence="10">
    <location>
        <position position="431"/>
    </location>
</feature>
<sequence>FTYKNVHLILSLYFALENINKDPHILPNISLLVKVECSLLDDWRMNSLSTKVGEFLPNYYCINQRRYLIVLTGPIWLSSAMLGPLLYMTNRPELYYGPFHPLLSSREQFPHLYQMAPKDTSLALAMVSLVVYFRWNWVGAIISDDDLGLQFLSELRREMQRNSACLAFVHIVIEDKILFQKNTNIYYNEISTSSAQVVIIYGDKDSHLQLNLRLYRLANLQRIWVTTTQWDMIIYEDRFLLDSFYGTFTFLLHFSELPGFRTFIERASNSKYDHSTSLAKLWWTYFNCSLTSFNSVNLKNFSREKQYHWLFKHRFEMSVSGTGYVLYNTVYAVAHALHEMLLHEIDILPKYSEEKLEIDSWQNIQFINPVGDQVDMNQKENQDLEYDIHYTMNFLPNLGFKVKIGKFSKHLLHGQQLYMSEEMIKWNTDLS</sequence>
<evidence type="ECO:0000256" key="3">
    <source>
        <dbReference type="ARBA" id="ARBA00022729"/>
    </source>
</evidence>
<keyword evidence="5 8" id="KW-0472">Membrane</keyword>
<keyword evidence="6" id="KW-0675">Receptor</keyword>
<comment type="caution">
    <text evidence="10">The sequence shown here is derived from an EMBL/GenBank/DDBJ whole genome shotgun (WGS) entry which is preliminary data.</text>
</comment>
<dbReference type="STRING" id="56216.A0A1A6H3Q2"/>
<dbReference type="Gene3D" id="3.40.50.2300">
    <property type="match status" value="2"/>
</dbReference>
<comment type="subcellular location">
    <subcellularLocation>
        <location evidence="1">Membrane</location>
        <topology evidence="1">Multi-pass membrane protein</topology>
    </subcellularLocation>
</comment>
<dbReference type="OrthoDB" id="9595711at2759"/>
<dbReference type="PRINTS" id="PR00248">
    <property type="entry name" value="GPCRMGR"/>
</dbReference>
<feature type="non-terminal residue" evidence="10">
    <location>
        <position position="1"/>
    </location>
</feature>
<dbReference type="AlphaFoldDB" id="A0A1A6H3Q2"/>
<dbReference type="PANTHER" id="PTHR24061:SF409">
    <property type="entry name" value="VOMERONASAL 2, RECEPTOR 76"/>
    <property type="match status" value="1"/>
</dbReference>
<keyword evidence="7" id="KW-0325">Glycoprotein</keyword>
<proteinExistence type="predicted"/>
<dbReference type="InterPro" id="IPR028082">
    <property type="entry name" value="Peripla_BP_I"/>
</dbReference>
<keyword evidence="11" id="KW-1185">Reference proteome</keyword>
<evidence type="ECO:0000313" key="10">
    <source>
        <dbReference type="EMBL" id="OBS73213.1"/>
    </source>
</evidence>
<dbReference type="SUPFAM" id="SSF53822">
    <property type="entry name" value="Periplasmic binding protein-like I"/>
    <property type="match status" value="1"/>
</dbReference>
<dbReference type="InterPro" id="IPR000337">
    <property type="entry name" value="GPCR_3"/>
</dbReference>
<accession>A0A1A6H3Q2</accession>
<dbReference type="InterPro" id="IPR004073">
    <property type="entry name" value="GPCR_3_vmron_rcpt_2"/>
</dbReference>
<keyword evidence="2 8" id="KW-0812">Transmembrane</keyword>
<feature type="transmembrane region" description="Helical" evidence="8">
    <location>
        <begin position="67"/>
        <end position="87"/>
    </location>
</feature>
<reference evidence="10 11" key="1">
    <citation type="submission" date="2016-06" db="EMBL/GenBank/DDBJ databases">
        <title>The Draft Genome Sequence and Annotation of the Desert Woodrat Neotoma lepida.</title>
        <authorList>
            <person name="Campbell M."/>
            <person name="Oakeson K.F."/>
            <person name="Yandell M."/>
            <person name="Halpert J.R."/>
            <person name="Dearing D."/>
        </authorList>
    </citation>
    <scope>NUCLEOTIDE SEQUENCE [LARGE SCALE GENOMIC DNA]</scope>
    <source>
        <strain evidence="10">417</strain>
        <tissue evidence="10">Liver</tissue>
    </source>
</reference>
<evidence type="ECO:0000256" key="1">
    <source>
        <dbReference type="ARBA" id="ARBA00004141"/>
    </source>
</evidence>
<dbReference type="Pfam" id="PF01094">
    <property type="entry name" value="ANF_receptor"/>
    <property type="match status" value="1"/>
</dbReference>
<keyword evidence="3" id="KW-0732">Signal</keyword>
<dbReference type="Proteomes" id="UP000092124">
    <property type="component" value="Unassembled WGS sequence"/>
</dbReference>
<name>A0A1A6H3Q2_NEOLE</name>
<evidence type="ECO:0000256" key="6">
    <source>
        <dbReference type="ARBA" id="ARBA00023170"/>
    </source>
</evidence>
<evidence type="ECO:0000256" key="8">
    <source>
        <dbReference type="SAM" id="Phobius"/>
    </source>
</evidence>
<evidence type="ECO:0000256" key="7">
    <source>
        <dbReference type="ARBA" id="ARBA00023180"/>
    </source>
</evidence>
<evidence type="ECO:0000256" key="5">
    <source>
        <dbReference type="ARBA" id="ARBA00023136"/>
    </source>
</evidence>
<protein>
    <recommendedName>
        <fullName evidence="9">Receptor ligand binding region domain-containing protein</fullName>
    </recommendedName>
</protein>
<dbReference type="GO" id="GO:0004930">
    <property type="term" value="F:G protein-coupled receptor activity"/>
    <property type="evidence" value="ECO:0007669"/>
    <property type="project" value="InterPro"/>
</dbReference>
<evidence type="ECO:0000313" key="11">
    <source>
        <dbReference type="Proteomes" id="UP000092124"/>
    </source>
</evidence>
<dbReference type="InterPro" id="IPR000068">
    <property type="entry name" value="GPCR_3_Ca_sens_rcpt-rel"/>
</dbReference>
<organism evidence="10 11">
    <name type="scientific">Neotoma lepida</name>
    <name type="common">Desert woodrat</name>
    <dbReference type="NCBI Taxonomy" id="56216"/>
    <lineage>
        <taxon>Eukaryota</taxon>
        <taxon>Metazoa</taxon>
        <taxon>Chordata</taxon>
        <taxon>Craniata</taxon>
        <taxon>Vertebrata</taxon>
        <taxon>Euteleostomi</taxon>
        <taxon>Mammalia</taxon>
        <taxon>Eutheria</taxon>
        <taxon>Euarchontoglires</taxon>
        <taxon>Glires</taxon>
        <taxon>Rodentia</taxon>
        <taxon>Myomorpha</taxon>
        <taxon>Muroidea</taxon>
        <taxon>Cricetidae</taxon>
        <taxon>Neotominae</taxon>
        <taxon>Neotoma</taxon>
    </lineage>
</organism>
<dbReference type="EMBL" id="LZPO01052396">
    <property type="protein sequence ID" value="OBS73213.1"/>
    <property type="molecule type" value="Genomic_DNA"/>
</dbReference>
<evidence type="ECO:0000256" key="2">
    <source>
        <dbReference type="ARBA" id="ARBA00022692"/>
    </source>
</evidence>
<keyword evidence="4 8" id="KW-1133">Transmembrane helix</keyword>
<dbReference type="InterPro" id="IPR001828">
    <property type="entry name" value="ANF_lig-bd_rcpt"/>
</dbReference>
<gene>
    <name evidence="10" type="ORF">A6R68_12210</name>
</gene>
<dbReference type="GO" id="GO:0005886">
    <property type="term" value="C:plasma membrane"/>
    <property type="evidence" value="ECO:0007669"/>
    <property type="project" value="TreeGrafter"/>
</dbReference>
<evidence type="ECO:0000259" key="9">
    <source>
        <dbReference type="Pfam" id="PF01094"/>
    </source>
</evidence>
<evidence type="ECO:0000256" key="4">
    <source>
        <dbReference type="ARBA" id="ARBA00022989"/>
    </source>
</evidence>
<dbReference type="PRINTS" id="PR01535">
    <property type="entry name" value="VOMERONASL2R"/>
</dbReference>
<dbReference type="FunFam" id="3.40.50.2300:FF:000024">
    <property type="entry name" value="Vomeronasal 2, receptor 73"/>
    <property type="match status" value="1"/>
</dbReference>
<dbReference type="PANTHER" id="PTHR24061">
    <property type="entry name" value="CALCIUM-SENSING RECEPTOR-RELATED"/>
    <property type="match status" value="1"/>
</dbReference>
<feature type="domain" description="Receptor ligand binding region" evidence="9">
    <location>
        <begin position="11"/>
        <end position="387"/>
    </location>
</feature>